<evidence type="ECO:0000313" key="2">
    <source>
        <dbReference type="Proteomes" id="UP001286313"/>
    </source>
</evidence>
<accession>A0AAE1BHQ2</accession>
<name>A0AAE1BHQ2_PETCI</name>
<dbReference type="Proteomes" id="UP001286313">
    <property type="component" value="Unassembled WGS sequence"/>
</dbReference>
<comment type="caution">
    <text evidence="1">The sequence shown here is derived from an EMBL/GenBank/DDBJ whole genome shotgun (WGS) entry which is preliminary data.</text>
</comment>
<reference evidence="1" key="1">
    <citation type="submission" date="2023-10" db="EMBL/GenBank/DDBJ databases">
        <title>Genome assemblies of two species of porcelain crab, Petrolisthes cinctipes and Petrolisthes manimaculis (Anomura: Porcellanidae).</title>
        <authorList>
            <person name="Angst P."/>
        </authorList>
    </citation>
    <scope>NUCLEOTIDE SEQUENCE</scope>
    <source>
        <strain evidence="1">PB745_01</strain>
        <tissue evidence="1">Gill</tissue>
    </source>
</reference>
<keyword evidence="2" id="KW-1185">Reference proteome</keyword>
<gene>
    <name evidence="1" type="ORF">Pcinc_042444</name>
</gene>
<organism evidence="1 2">
    <name type="scientific">Petrolisthes cinctipes</name>
    <name type="common">Flat porcelain crab</name>
    <dbReference type="NCBI Taxonomy" id="88211"/>
    <lineage>
        <taxon>Eukaryota</taxon>
        <taxon>Metazoa</taxon>
        <taxon>Ecdysozoa</taxon>
        <taxon>Arthropoda</taxon>
        <taxon>Crustacea</taxon>
        <taxon>Multicrustacea</taxon>
        <taxon>Malacostraca</taxon>
        <taxon>Eumalacostraca</taxon>
        <taxon>Eucarida</taxon>
        <taxon>Decapoda</taxon>
        <taxon>Pleocyemata</taxon>
        <taxon>Anomura</taxon>
        <taxon>Galatheoidea</taxon>
        <taxon>Porcellanidae</taxon>
        <taxon>Petrolisthes</taxon>
    </lineage>
</organism>
<sequence>MTRVWQVRRPAQVDSHSDLTPPAFAYRLPYFPLSPLTNTASPYLCLTFTCLPSLIILHPASLPLHYLKMALLPSMQSHQFSSVLPLRHCLTNTTSP</sequence>
<evidence type="ECO:0000313" key="1">
    <source>
        <dbReference type="EMBL" id="KAK3850876.1"/>
    </source>
</evidence>
<protein>
    <submittedName>
        <fullName evidence="1">Uncharacterized protein</fullName>
    </submittedName>
</protein>
<proteinExistence type="predicted"/>
<dbReference type="AlphaFoldDB" id="A0AAE1BHQ2"/>
<dbReference type="EMBL" id="JAWQEG010008160">
    <property type="protein sequence ID" value="KAK3850876.1"/>
    <property type="molecule type" value="Genomic_DNA"/>
</dbReference>